<protein>
    <submittedName>
        <fullName evidence="2">Hypothetical_protein</fullName>
    </submittedName>
</protein>
<name>A0AA86TPW6_9EUKA</name>
<reference evidence="1" key="1">
    <citation type="submission" date="2023-06" db="EMBL/GenBank/DDBJ databases">
        <authorList>
            <person name="Kurt Z."/>
        </authorList>
    </citation>
    <scope>NUCLEOTIDE SEQUENCE</scope>
</reference>
<reference evidence="2 3" key="2">
    <citation type="submission" date="2024-07" db="EMBL/GenBank/DDBJ databases">
        <authorList>
            <person name="Akdeniz Z."/>
        </authorList>
    </citation>
    <scope>NUCLEOTIDE SEQUENCE [LARGE SCALE GENOMIC DNA]</scope>
</reference>
<comment type="caution">
    <text evidence="1">The sequence shown here is derived from an EMBL/GenBank/DDBJ whole genome shotgun (WGS) entry which is preliminary data.</text>
</comment>
<gene>
    <name evidence="1" type="ORF">HINF_LOCUS12794</name>
    <name evidence="2" type="ORF">HINF_LOCUS48727</name>
</gene>
<organism evidence="1">
    <name type="scientific">Hexamita inflata</name>
    <dbReference type="NCBI Taxonomy" id="28002"/>
    <lineage>
        <taxon>Eukaryota</taxon>
        <taxon>Metamonada</taxon>
        <taxon>Diplomonadida</taxon>
        <taxon>Hexamitidae</taxon>
        <taxon>Hexamitinae</taxon>
        <taxon>Hexamita</taxon>
    </lineage>
</organism>
<evidence type="ECO:0000313" key="2">
    <source>
        <dbReference type="EMBL" id="CAL6059396.1"/>
    </source>
</evidence>
<accession>A0AA86TPW6</accession>
<dbReference type="EMBL" id="CAXDID020000225">
    <property type="protein sequence ID" value="CAL6059396.1"/>
    <property type="molecule type" value="Genomic_DNA"/>
</dbReference>
<proteinExistence type="predicted"/>
<keyword evidence="3" id="KW-1185">Reference proteome</keyword>
<sequence length="145" mass="17251">MKQYIYCDQVISMLHNASSVNLSQQCQNHLQDLVSKTKNLIILFSFKFNELFATYLVQLLQQAVGRPLKQYYKRISSVSKQKILILKVALQFKSKNHLQARLLRQMEFIQRLLLKQNITLFKMHSIYALNAIKFVRIYYQRKMCS</sequence>
<dbReference type="EMBL" id="CATOUU010000336">
    <property type="protein sequence ID" value="CAI9925149.1"/>
    <property type="molecule type" value="Genomic_DNA"/>
</dbReference>
<evidence type="ECO:0000313" key="3">
    <source>
        <dbReference type="Proteomes" id="UP001642409"/>
    </source>
</evidence>
<evidence type="ECO:0000313" key="1">
    <source>
        <dbReference type="EMBL" id="CAI9925149.1"/>
    </source>
</evidence>
<dbReference type="AlphaFoldDB" id="A0AA86TPW6"/>
<dbReference type="Proteomes" id="UP001642409">
    <property type="component" value="Unassembled WGS sequence"/>
</dbReference>